<protein>
    <submittedName>
        <fullName evidence="2">Uncharacterized protein</fullName>
    </submittedName>
</protein>
<dbReference type="EMBL" id="JOKM01000051">
    <property type="protein sequence ID" value="KGB24183.1"/>
    <property type="molecule type" value="Genomic_DNA"/>
</dbReference>
<name>A0A095B5D9_9PROT</name>
<gene>
    <name evidence="2" type="ORF">AtDm6_1328</name>
</gene>
<comment type="caution">
    <text evidence="2">The sequence shown here is derived from an EMBL/GenBank/DDBJ whole genome shotgun (WGS) entry which is preliminary data.</text>
</comment>
<keyword evidence="3" id="KW-1185">Reference proteome</keyword>
<evidence type="ECO:0000313" key="3">
    <source>
        <dbReference type="Proteomes" id="UP000029448"/>
    </source>
</evidence>
<evidence type="ECO:0000313" key="2">
    <source>
        <dbReference type="EMBL" id="KGB24183.1"/>
    </source>
</evidence>
<proteinExistence type="predicted"/>
<reference evidence="2 3" key="1">
    <citation type="submission" date="2014-06" db="EMBL/GenBank/DDBJ databases">
        <title>Functional and comparative genomic analyses of the Drosophila gut microbiota identify candidate symbiosis factors.</title>
        <authorList>
            <person name="Newell P.D."/>
            <person name="Chaston J.M."/>
            <person name="Douglas A.E."/>
        </authorList>
    </citation>
    <scope>NUCLEOTIDE SEQUENCE [LARGE SCALE GENOMIC DNA]</scope>
    <source>
        <strain evidence="2 3">DmCS_006</strain>
    </source>
</reference>
<dbReference type="AlphaFoldDB" id="A0A095B5D9"/>
<dbReference type="Proteomes" id="UP000029448">
    <property type="component" value="Unassembled WGS sequence"/>
</dbReference>
<evidence type="ECO:0000256" key="1">
    <source>
        <dbReference type="SAM" id="MobiDB-lite"/>
    </source>
</evidence>
<feature type="region of interest" description="Disordered" evidence="1">
    <location>
        <begin position="1"/>
        <end position="21"/>
    </location>
</feature>
<accession>A0A095B5D9</accession>
<organism evidence="2 3">
    <name type="scientific">Acetobacter tropicalis</name>
    <dbReference type="NCBI Taxonomy" id="104102"/>
    <lineage>
        <taxon>Bacteria</taxon>
        <taxon>Pseudomonadati</taxon>
        <taxon>Pseudomonadota</taxon>
        <taxon>Alphaproteobacteria</taxon>
        <taxon>Acetobacterales</taxon>
        <taxon>Acetobacteraceae</taxon>
        <taxon>Acetobacter</taxon>
    </lineage>
</organism>
<sequence>MQHGVNPSCDAVSTREDTGIQGEHLKLEETSTSVVTFRTPSSPEVRARYRQIAQDGEGSVPHPRFRDGWRLRVDILGEDGSIVDGSVFFRLFRGSEQIVRPYLLGLMTWDEDMRLGALITASLLGTLGYAQGKITPTGKPKEITKSGVLPQLITLISNTPYGPRPSEAPHMMELIHEIAAVLMQEVQRRVGEIAPPPPKVKFCL</sequence>
<dbReference type="RefSeq" id="WP_035379265.1">
    <property type="nucleotide sequence ID" value="NZ_JACAOJ010000070.1"/>
</dbReference>
<dbReference type="PATRIC" id="fig|104102.7.peg.1318"/>